<dbReference type="RefSeq" id="WP_234986339.1">
    <property type="nucleotide sequence ID" value="NZ_FTNM01000002.1"/>
</dbReference>
<dbReference type="EMBL" id="FTNM01000002">
    <property type="protein sequence ID" value="SIQ97400.1"/>
    <property type="molecule type" value="Genomic_DNA"/>
</dbReference>
<dbReference type="Proteomes" id="UP000185924">
    <property type="component" value="Unassembled WGS sequence"/>
</dbReference>
<gene>
    <name evidence="2" type="ORF">SAMN05421545_1929</name>
</gene>
<evidence type="ECO:0000256" key="1">
    <source>
        <dbReference type="SAM" id="SignalP"/>
    </source>
</evidence>
<evidence type="ECO:0000313" key="2">
    <source>
        <dbReference type="EMBL" id="SIQ97400.1"/>
    </source>
</evidence>
<proteinExistence type="predicted"/>
<organism evidence="2 3">
    <name type="scientific">Pontibacter lucknowensis</name>
    <dbReference type="NCBI Taxonomy" id="1077936"/>
    <lineage>
        <taxon>Bacteria</taxon>
        <taxon>Pseudomonadati</taxon>
        <taxon>Bacteroidota</taxon>
        <taxon>Cytophagia</taxon>
        <taxon>Cytophagales</taxon>
        <taxon>Hymenobacteraceae</taxon>
        <taxon>Pontibacter</taxon>
    </lineage>
</organism>
<evidence type="ECO:0000313" key="3">
    <source>
        <dbReference type="Proteomes" id="UP000185924"/>
    </source>
</evidence>
<dbReference type="AlphaFoldDB" id="A0A1N6X559"/>
<feature type="chain" id="PRO_5012139333" description="Lipoprotein" evidence="1">
    <location>
        <begin position="23"/>
        <end position="198"/>
    </location>
</feature>
<sequence>MHFLVKHLLSAAVLLLVTTSCEVETTAITETDSPTPEPPVTTYTIKKGEHATNSQFRLVQNSIIRFEAAFDSSAIYTTTIPNNQADINKLYGLSDCDTDHHTNSARFGWRWYNNRLEIHAYTYSNKQRNTAYITSVQPGQSNRYELEMGEKEYTFKVNDTRITLPRYCATASSHYQLYPYFGGDETAPHDVTIKIREL</sequence>
<evidence type="ECO:0008006" key="4">
    <source>
        <dbReference type="Google" id="ProtNLM"/>
    </source>
</evidence>
<accession>A0A1N6X559</accession>
<name>A0A1N6X559_9BACT</name>
<keyword evidence="3" id="KW-1185">Reference proteome</keyword>
<dbReference type="STRING" id="1077936.SAMN05421545_1929"/>
<feature type="signal peptide" evidence="1">
    <location>
        <begin position="1"/>
        <end position="22"/>
    </location>
</feature>
<keyword evidence="1" id="KW-0732">Signal</keyword>
<protein>
    <recommendedName>
        <fullName evidence="4">Lipoprotein</fullName>
    </recommendedName>
</protein>
<dbReference type="PROSITE" id="PS51257">
    <property type="entry name" value="PROKAR_LIPOPROTEIN"/>
    <property type="match status" value="1"/>
</dbReference>
<reference evidence="3" key="1">
    <citation type="submission" date="2017-01" db="EMBL/GenBank/DDBJ databases">
        <authorList>
            <person name="Varghese N."/>
            <person name="Submissions S."/>
        </authorList>
    </citation>
    <scope>NUCLEOTIDE SEQUENCE [LARGE SCALE GENOMIC DNA]</scope>
    <source>
        <strain evidence="3">DM9</strain>
    </source>
</reference>